<protein>
    <submittedName>
        <fullName evidence="2">Uncharacterized protein</fullName>
    </submittedName>
</protein>
<dbReference type="EMBL" id="CAJGYO010000713">
    <property type="protein sequence ID" value="CAD6343227.1"/>
    <property type="molecule type" value="Genomic_DNA"/>
</dbReference>
<dbReference type="InterPro" id="IPR029063">
    <property type="entry name" value="SAM-dependent_MTases_sf"/>
</dbReference>
<dbReference type="OrthoDB" id="2877at2759"/>
<proteinExistence type="inferred from homology"/>
<name>A0A811SQ72_9POAL</name>
<organism evidence="2 3">
    <name type="scientific">Miscanthus lutarioriparius</name>
    <dbReference type="NCBI Taxonomy" id="422564"/>
    <lineage>
        <taxon>Eukaryota</taxon>
        <taxon>Viridiplantae</taxon>
        <taxon>Streptophyta</taxon>
        <taxon>Embryophyta</taxon>
        <taxon>Tracheophyta</taxon>
        <taxon>Spermatophyta</taxon>
        <taxon>Magnoliopsida</taxon>
        <taxon>Liliopsida</taxon>
        <taxon>Poales</taxon>
        <taxon>Poaceae</taxon>
        <taxon>PACMAD clade</taxon>
        <taxon>Panicoideae</taxon>
        <taxon>Andropogonodae</taxon>
        <taxon>Andropogoneae</taxon>
        <taxon>Saccharinae</taxon>
        <taxon>Miscanthus</taxon>
    </lineage>
</organism>
<gene>
    <name evidence="2" type="ORF">NCGR_LOCUS67325</name>
</gene>
<dbReference type="PANTHER" id="PTHR12832">
    <property type="entry name" value="TESTIS-SPECIFIC PROTEIN PBS13 T-COMPLEX 11"/>
    <property type="match status" value="1"/>
</dbReference>
<comment type="caution">
    <text evidence="2">The sequence shown here is derived from an EMBL/GenBank/DDBJ whole genome shotgun (WGS) entry which is preliminary data.</text>
</comment>
<dbReference type="Gene3D" id="3.40.50.150">
    <property type="entry name" value="Vaccinia Virus protein VP39"/>
    <property type="match status" value="1"/>
</dbReference>
<dbReference type="AlphaFoldDB" id="A0A811SQ72"/>
<reference evidence="2" key="1">
    <citation type="submission" date="2020-10" db="EMBL/GenBank/DDBJ databases">
        <authorList>
            <person name="Han B."/>
            <person name="Lu T."/>
            <person name="Zhao Q."/>
            <person name="Huang X."/>
            <person name="Zhao Y."/>
        </authorList>
    </citation>
    <scope>NUCLEOTIDE SEQUENCE</scope>
</reference>
<accession>A0A811SQ72</accession>
<evidence type="ECO:0000313" key="3">
    <source>
        <dbReference type="Proteomes" id="UP000604825"/>
    </source>
</evidence>
<dbReference type="InterPro" id="IPR008862">
    <property type="entry name" value="Tcp11"/>
</dbReference>
<comment type="similarity">
    <text evidence="1">Belongs to the TCP11 family.</text>
</comment>
<dbReference type="Proteomes" id="UP000604825">
    <property type="component" value="Unassembled WGS sequence"/>
</dbReference>
<dbReference type="GO" id="GO:0007165">
    <property type="term" value="P:signal transduction"/>
    <property type="evidence" value="ECO:0007669"/>
    <property type="project" value="TreeGrafter"/>
</dbReference>
<evidence type="ECO:0000313" key="2">
    <source>
        <dbReference type="EMBL" id="CAD6343227.1"/>
    </source>
</evidence>
<evidence type="ECO:0000256" key="1">
    <source>
        <dbReference type="ARBA" id="ARBA00010954"/>
    </source>
</evidence>
<dbReference type="PANTHER" id="PTHR12832:SF11">
    <property type="entry name" value="LD23868P"/>
    <property type="match status" value="1"/>
</dbReference>
<dbReference type="Pfam" id="PF05794">
    <property type="entry name" value="Tcp11"/>
    <property type="match status" value="1"/>
</dbReference>
<sequence>MALELLALPNDGAPKLLLDIGCGSGLSGETLMEHGHHWIVYDISKSMLAPIRKGSGSLEEGSFLDILLCSFPQASVSSSPTKQPTENEQMVNEMLHEDASAFAGRSDSASTAEEFQKKVRKTMEKAFWDMVTNSMRGERPDYSQLINLVKEVRDSLHDLAPKEWKEKILENIDLEILSQVRHTWIKLRKYFNS</sequence>
<dbReference type="SUPFAM" id="SSF53335">
    <property type="entry name" value="S-adenosyl-L-methionine-dependent methyltransferases"/>
    <property type="match status" value="1"/>
</dbReference>
<keyword evidence="3" id="KW-1185">Reference proteome</keyword>